<feature type="signal peptide" evidence="1">
    <location>
        <begin position="1"/>
        <end position="26"/>
    </location>
</feature>
<organism evidence="2 3">
    <name type="scientific">Rhodocollybia butyracea</name>
    <dbReference type="NCBI Taxonomy" id="206335"/>
    <lineage>
        <taxon>Eukaryota</taxon>
        <taxon>Fungi</taxon>
        <taxon>Dikarya</taxon>
        <taxon>Basidiomycota</taxon>
        <taxon>Agaricomycotina</taxon>
        <taxon>Agaricomycetes</taxon>
        <taxon>Agaricomycetidae</taxon>
        <taxon>Agaricales</taxon>
        <taxon>Marasmiineae</taxon>
        <taxon>Omphalotaceae</taxon>
        <taxon>Rhodocollybia</taxon>
    </lineage>
</organism>
<reference evidence="2" key="1">
    <citation type="submission" date="2020-11" db="EMBL/GenBank/DDBJ databases">
        <authorList>
            <consortium name="DOE Joint Genome Institute"/>
            <person name="Ahrendt S."/>
            <person name="Riley R."/>
            <person name="Andreopoulos W."/>
            <person name="Labutti K."/>
            <person name="Pangilinan J."/>
            <person name="Ruiz-Duenas F.J."/>
            <person name="Barrasa J.M."/>
            <person name="Sanchez-Garcia M."/>
            <person name="Camarero S."/>
            <person name="Miyauchi S."/>
            <person name="Serrano A."/>
            <person name="Linde D."/>
            <person name="Babiker R."/>
            <person name="Drula E."/>
            <person name="Ayuso-Fernandez I."/>
            <person name="Pacheco R."/>
            <person name="Padilla G."/>
            <person name="Ferreira P."/>
            <person name="Barriuso J."/>
            <person name="Kellner H."/>
            <person name="Castanera R."/>
            <person name="Alfaro M."/>
            <person name="Ramirez L."/>
            <person name="Pisabarro A.G."/>
            <person name="Kuo A."/>
            <person name="Tritt A."/>
            <person name="Lipzen A."/>
            <person name="He G."/>
            <person name="Yan M."/>
            <person name="Ng V."/>
            <person name="Cullen D."/>
            <person name="Martin F."/>
            <person name="Rosso M.-N."/>
            <person name="Henrissat B."/>
            <person name="Hibbett D."/>
            <person name="Martinez A.T."/>
            <person name="Grigoriev I.V."/>
        </authorList>
    </citation>
    <scope>NUCLEOTIDE SEQUENCE</scope>
    <source>
        <strain evidence="2">AH 40177</strain>
    </source>
</reference>
<dbReference type="PROSITE" id="PS51257">
    <property type="entry name" value="PROKAR_LIPOPROTEIN"/>
    <property type="match status" value="1"/>
</dbReference>
<feature type="chain" id="PRO_5040287020" evidence="1">
    <location>
        <begin position="27"/>
        <end position="343"/>
    </location>
</feature>
<keyword evidence="1" id="KW-0732">Signal</keyword>
<evidence type="ECO:0000313" key="3">
    <source>
        <dbReference type="Proteomes" id="UP000772434"/>
    </source>
</evidence>
<sequence>MLSKHFLIRLPLQSLIMMSGCLKLQGYYWVGNDVFKGSFNPTLAIEDISLICAASGNKLRDPVQCNVGVSERGFAMLHLPRAELYRPRSDSDQKESQLIELEPESLLPQLIRMGRQHPHRNSLVVLYPYRIGAAPSACTMRLEVAGRDFIASIQQANQTDLVTRGPLDLKAPAIIAPQLVLDSEGFIAVFTGRGCGSVRDINFFRPTASGDTAVDINDVANALDQVIPSRKMEKTWEIDTFSAAGAPSRDPAEAIFLCLDLSQSMNSKSGVEGTHRRIETSQEVKVQERINELTSNLTDNEILDQACTFVYKQHWTSLVALKSKLAFLKKQNGYRDDPGTQLH</sequence>
<accession>A0A9P5U0D9</accession>
<name>A0A9P5U0D9_9AGAR</name>
<proteinExistence type="predicted"/>
<gene>
    <name evidence="2" type="ORF">BDP27DRAFT_420815</name>
</gene>
<dbReference type="Proteomes" id="UP000772434">
    <property type="component" value="Unassembled WGS sequence"/>
</dbReference>
<comment type="caution">
    <text evidence="2">The sequence shown here is derived from an EMBL/GenBank/DDBJ whole genome shotgun (WGS) entry which is preliminary data.</text>
</comment>
<evidence type="ECO:0000256" key="1">
    <source>
        <dbReference type="SAM" id="SignalP"/>
    </source>
</evidence>
<evidence type="ECO:0000313" key="2">
    <source>
        <dbReference type="EMBL" id="KAF9060423.1"/>
    </source>
</evidence>
<dbReference type="OrthoDB" id="10069349at2759"/>
<keyword evidence="3" id="KW-1185">Reference proteome</keyword>
<protein>
    <submittedName>
        <fullName evidence="2">Uncharacterized protein</fullName>
    </submittedName>
</protein>
<dbReference type="AlphaFoldDB" id="A0A9P5U0D9"/>
<dbReference type="EMBL" id="JADNRY010000244">
    <property type="protein sequence ID" value="KAF9060423.1"/>
    <property type="molecule type" value="Genomic_DNA"/>
</dbReference>